<gene>
    <name evidence="3" type="ORF">SAMN05660690_0260</name>
</gene>
<sequence>MAAGVTFLSSGAVLVLEIVGLRLIAPYVGITLQTNTAVIGFALAAIAIGAWAGGAAADRTDPRRLIAPLLVAGGALVVAVLPLVRFTGSLLTGADAGGVLLLAAVAVVVPAALLSAVPPMVVKLQLASLDETGAVVGRLSGIGTLGGIAATFVTGFLLIAVFPSSGILVGTGLVTVAAGVAVGVLLRRRAGGGAGRVPAGLLLLAVTGSLLAAVAPTPCEEETAYHCARVVADPERDGGRVLVLDTLRHSYVDLDDPTHLEFEYVRAIAAVTDAMAPAGEPLSALHLGGGGATVPRYLAEVRPGTVSRVLEVDPGVVEIDREQLGLAESADLEVRVGDARVGLGAEAADTRDLVVGDAFGGLSVPWQLTTVEALGLVDRALTDDGVYAANLIDHPPLGFVRAELATMRQVWPHVLLLARAPVLAGEDGGNLVAVASHRPLDERALAGALLAQDSTWQVASAEEVADLAGDAQVLTDDSAPVDQLLTPYGAPGR</sequence>
<accession>A0A1G6I8Y0</accession>
<feature type="transmembrane region" description="Helical" evidence="2">
    <location>
        <begin position="139"/>
        <end position="161"/>
    </location>
</feature>
<dbReference type="PANTHER" id="PTHR43317">
    <property type="entry name" value="THERMOSPERMINE SYNTHASE ACAULIS5"/>
    <property type="match status" value="1"/>
</dbReference>
<dbReference type="STRING" id="1190417.SAMN05660690_0260"/>
<dbReference type="NCBIfam" id="NF037959">
    <property type="entry name" value="MFS_SpdSyn"/>
    <property type="match status" value="1"/>
</dbReference>
<dbReference type="SUPFAM" id="SSF103473">
    <property type="entry name" value="MFS general substrate transporter"/>
    <property type="match status" value="1"/>
</dbReference>
<dbReference type="GO" id="GO:0006596">
    <property type="term" value="P:polyamine biosynthetic process"/>
    <property type="evidence" value="ECO:0007669"/>
    <property type="project" value="UniProtKB-KW"/>
</dbReference>
<feature type="transmembrane region" description="Helical" evidence="2">
    <location>
        <begin position="65"/>
        <end position="84"/>
    </location>
</feature>
<organism evidence="3 4">
    <name type="scientific">Geodermatophilus telluris</name>
    <dbReference type="NCBI Taxonomy" id="1190417"/>
    <lineage>
        <taxon>Bacteria</taxon>
        <taxon>Bacillati</taxon>
        <taxon>Actinomycetota</taxon>
        <taxon>Actinomycetes</taxon>
        <taxon>Geodermatophilales</taxon>
        <taxon>Geodermatophilaceae</taxon>
        <taxon>Geodermatophilus</taxon>
    </lineage>
</organism>
<evidence type="ECO:0008006" key="5">
    <source>
        <dbReference type="Google" id="ProtNLM"/>
    </source>
</evidence>
<protein>
    <recommendedName>
        <fullName evidence="5">Spermidine synthase</fullName>
    </recommendedName>
</protein>
<feature type="transmembrane region" description="Helical" evidence="2">
    <location>
        <begin position="96"/>
        <end position="118"/>
    </location>
</feature>
<dbReference type="RefSeq" id="WP_245691707.1">
    <property type="nucleotide sequence ID" value="NZ_FMZF01000001.1"/>
</dbReference>
<keyword evidence="2" id="KW-0472">Membrane</keyword>
<feature type="transmembrane region" description="Helical" evidence="2">
    <location>
        <begin position="7"/>
        <end position="30"/>
    </location>
</feature>
<dbReference type="EMBL" id="FMZF01000001">
    <property type="protein sequence ID" value="SDC03009.1"/>
    <property type="molecule type" value="Genomic_DNA"/>
</dbReference>
<evidence type="ECO:0000313" key="4">
    <source>
        <dbReference type="Proteomes" id="UP000199416"/>
    </source>
</evidence>
<name>A0A1G6I8Y0_9ACTN</name>
<evidence type="ECO:0000256" key="2">
    <source>
        <dbReference type="SAM" id="Phobius"/>
    </source>
</evidence>
<dbReference type="Proteomes" id="UP000199416">
    <property type="component" value="Unassembled WGS sequence"/>
</dbReference>
<keyword evidence="2" id="KW-0812">Transmembrane</keyword>
<keyword evidence="2" id="KW-1133">Transmembrane helix</keyword>
<proteinExistence type="predicted"/>
<dbReference type="AlphaFoldDB" id="A0A1G6I8Y0"/>
<dbReference type="InterPro" id="IPR036259">
    <property type="entry name" value="MFS_trans_sf"/>
</dbReference>
<dbReference type="Gene3D" id="3.40.50.150">
    <property type="entry name" value="Vaccinia Virus protein VP39"/>
    <property type="match status" value="1"/>
</dbReference>
<evidence type="ECO:0000313" key="3">
    <source>
        <dbReference type="EMBL" id="SDC03009.1"/>
    </source>
</evidence>
<feature type="transmembrane region" description="Helical" evidence="2">
    <location>
        <begin position="198"/>
        <end position="215"/>
    </location>
</feature>
<feature type="transmembrane region" description="Helical" evidence="2">
    <location>
        <begin position="36"/>
        <end position="53"/>
    </location>
</feature>
<keyword evidence="4" id="KW-1185">Reference proteome</keyword>
<dbReference type="SUPFAM" id="SSF53335">
    <property type="entry name" value="S-adenosyl-L-methionine-dependent methyltransferases"/>
    <property type="match status" value="1"/>
</dbReference>
<feature type="transmembrane region" description="Helical" evidence="2">
    <location>
        <begin position="167"/>
        <end position="186"/>
    </location>
</feature>
<evidence type="ECO:0000256" key="1">
    <source>
        <dbReference type="ARBA" id="ARBA00023115"/>
    </source>
</evidence>
<keyword evidence="1" id="KW-0620">Polyamine biosynthesis</keyword>
<reference evidence="4" key="1">
    <citation type="submission" date="2016-10" db="EMBL/GenBank/DDBJ databases">
        <authorList>
            <person name="Varghese N."/>
            <person name="Submissions S."/>
        </authorList>
    </citation>
    <scope>NUCLEOTIDE SEQUENCE [LARGE SCALE GENOMIC DNA]</scope>
    <source>
        <strain evidence="4">DSM 45421</strain>
    </source>
</reference>
<dbReference type="InterPro" id="IPR029063">
    <property type="entry name" value="SAM-dependent_MTases_sf"/>
</dbReference>
<dbReference type="PANTHER" id="PTHR43317:SF1">
    <property type="entry name" value="THERMOSPERMINE SYNTHASE ACAULIS5"/>
    <property type="match status" value="1"/>
</dbReference>